<keyword evidence="2" id="KW-1185">Reference proteome</keyword>
<dbReference type="EMBL" id="JAMQJY010000004">
    <property type="protein sequence ID" value="MCM2677562.1"/>
    <property type="molecule type" value="Genomic_DNA"/>
</dbReference>
<name>A0ABT0XQK4_9BACI</name>
<sequence length="212" mass="23585">MNILIMQPKLEESILQLEKVLKSNANVDMVIFPEGYLNENVEQACQLAKDTRTILVGGYRRMSDHPKDYAVLIGADGHVCIDRQKYTKTQIATVEGLRIGHILCDELLLQGLKKEPNQLLDLIVHPIGVGMYSIEQFNEWIGKAKEIAVNHQVMVIGVSHANGIFKGADQSIPIAYCLNSDGGSVFVAQNDTRTRLVDLTTKKVSILEELTQ</sequence>
<accession>A0ABT0XQK4</accession>
<protein>
    <recommendedName>
        <fullName evidence="3">CN hydrolase domain-containing protein</fullName>
    </recommendedName>
</protein>
<reference evidence="1" key="1">
    <citation type="submission" date="2022-06" db="EMBL/GenBank/DDBJ databases">
        <title>Alkalicoccobacillus porphyridii sp. nov., isolated from a marine red alga, Porphyridium purpureum and reclassification of Shouchella plakortidis and Shouchella gibsonii as Alkalicoccobacillus plakortidis comb. nov. and Alkalicoccobacillus gibsonii comb. nov.</title>
        <authorList>
            <person name="Kim K.H."/>
            <person name="Lee J.K."/>
            <person name="Han D.M."/>
            <person name="Baek J.H."/>
            <person name="Jeon C.O."/>
        </authorList>
    </citation>
    <scope>NUCLEOTIDE SEQUENCE</scope>
    <source>
        <strain evidence="1">DSM 19153</strain>
    </source>
</reference>
<gene>
    <name evidence="1" type="ORF">NDM98_20350</name>
</gene>
<dbReference type="Proteomes" id="UP001203665">
    <property type="component" value="Unassembled WGS sequence"/>
</dbReference>
<evidence type="ECO:0000313" key="2">
    <source>
        <dbReference type="Proteomes" id="UP001203665"/>
    </source>
</evidence>
<proteinExistence type="predicted"/>
<dbReference type="RefSeq" id="WP_251611362.1">
    <property type="nucleotide sequence ID" value="NZ_JAMQJY010000004.1"/>
</dbReference>
<dbReference type="Gene3D" id="3.60.110.10">
    <property type="entry name" value="Carbon-nitrogen hydrolase"/>
    <property type="match status" value="1"/>
</dbReference>
<comment type="caution">
    <text evidence="1">The sequence shown here is derived from an EMBL/GenBank/DDBJ whole genome shotgun (WGS) entry which is preliminary data.</text>
</comment>
<evidence type="ECO:0008006" key="3">
    <source>
        <dbReference type="Google" id="ProtNLM"/>
    </source>
</evidence>
<evidence type="ECO:0000313" key="1">
    <source>
        <dbReference type="EMBL" id="MCM2677562.1"/>
    </source>
</evidence>
<dbReference type="SUPFAM" id="SSF56317">
    <property type="entry name" value="Carbon-nitrogen hydrolase"/>
    <property type="match status" value="1"/>
</dbReference>
<organism evidence="1 2">
    <name type="scientific">Alkalicoccobacillus plakortidis</name>
    <dbReference type="NCBI Taxonomy" id="444060"/>
    <lineage>
        <taxon>Bacteria</taxon>
        <taxon>Bacillati</taxon>
        <taxon>Bacillota</taxon>
        <taxon>Bacilli</taxon>
        <taxon>Bacillales</taxon>
        <taxon>Bacillaceae</taxon>
        <taxon>Alkalicoccobacillus</taxon>
    </lineage>
</organism>
<dbReference type="InterPro" id="IPR036526">
    <property type="entry name" value="C-N_Hydrolase_sf"/>
</dbReference>